<protein>
    <recommendedName>
        <fullName evidence="4">DUF4190 domain-containing protein</fullName>
    </recommendedName>
</protein>
<evidence type="ECO:0008006" key="4">
    <source>
        <dbReference type="Google" id="ProtNLM"/>
    </source>
</evidence>
<gene>
    <name evidence="2" type="ORF">GCM10009663_15200</name>
</gene>
<dbReference type="PANTHER" id="PTHR40040">
    <property type="entry name" value="SMALL HYDROPHOBIC PROTEIN-RELATED"/>
    <property type="match status" value="1"/>
</dbReference>
<reference evidence="3" key="1">
    <citation type="journal article" date="2019" name="Int. J. Syst. Evol. Microbiol.">
        <title>The Global Catalogue of Microorganisms (GCM) 10K type strain sequencing project: providing services to taxonomists for standard genome sequencing and annotation.</title>
        <authorList>
            <consortium name="The Broad Institute Genomics Platform"/>
            <consortium name="The Broad Institute Genome Sequencing Center for Infectious Disease"/>
            <person name="Wu L."/>
            <person name="Ma J."/>
        </authorList>
    </citation>
    <scope>NUCLEOTIDE SEQUENCE [LARGE SCALE GENOMIC DNA]</scope>
    <source>
        <strain evidence="3">JCM 13002</strain>
    </source>
</reference>
<proteinExistence type="predicted"/>
<dbReference type="InterPro" id="IPR055338">
    <property type="entry name" value="YqfX-like"/>
</dbReference>
<keyword evidence="3" id="KW-1185">Reference proteome</keyword>
<accession>A0ABP4DW35</accession>
<keyword evidence="1" id="KW-1133">Transmembrane helix</keyword>
<dbReference type="RefSeq" id="WP_344622713.1">
    <property type="nucleotide sequence ID" value="NZ_BAAALD010000009.1"/>
</dbReference>
<dbReference type="PANTHER" id="PTHR40040:SF1">
    <property type="entry name" value="MEMBRANE PROTEIN"/>
    <property type="match status" value="1"/>
</dbReference>
<feature type="transmembrane region" description="Helical" evidence="1">
    <location>
        <begin position="59"/>
        <end position="79"/>
    </location>
</feature>
<comment type="caution">
    <text evidence="2">The sequence shown here is derived from an EMBL/GenBank/DDBJ whole genome shotgun (WGS) entry which is preliminary data.</text>
</comment>
<name>A0ABP4DW35_9ACTN</name>
<evidence type="ECO:0000256" key="1">
    <source>
        <dbReference type="SAM" id="Phobius"/>
    </source>
</evidence>
<evidence type="ECO:0000313" key="2">
    <source>
        <dbReference type="EMBL" id="GAA1075068.1"/>
    </source>
</evidence>
<organism evidence="2 3">
    <name type="scientific">Kitasatospora arboriphila</name>
    <dbReference type="NCBI Taxonomy" id="258052"/>
    <lineage>
        <taxon>Bacteria</taxon>
        <taxon>Bacillati</taxon>
        <taxon>Actinomycetota</taxon>
        <taxon>Actinomycetes</taxon>
        <taxon>Kitasatosporales</taxon>
        <taxon>Streptomycetaceae</taxon>
        <taxon>Kitasatospora</taxon>
    </lineage>
</organism>
<keyword evidence="1" id="KW-0812">Transmembrane</keyword>
<dbReference type="EMBL" id="BAAALD010000009">
    <property type="protein sequence ID" value="GAA1075068.1"/>
    <property type="molecule type" value="Genomic_DNA"/>
</dbReference>
<sequence>MEQLATPRTRTAADGDQMAVASFLLALPGLLLFNLVLGPVAIVLGTLALVRGTGRRGRALLGIALGVADLAVLAVATLAGHGTVWQLGA</sequence>
<evidence type="ECO:0000313" key="3">
    <source>
        <dbReference type="Proteomes" id="UP001499987"/>
    </source>
</evidence>
<keyword evidence="1" id="KW-0472">Membrane</keyword>
<dbReference type="Proteomes" id="UP001499987">
    <property type="component" value="Unassembled WGS sequence"/>
</dbReference>
<feature type="transmembrane region" description="Helical" evidence="1">
    <location>
        <begin position="20"/>
        <end position="47"/>
    </location>
</feature>